<dbReference type="InterPro" id="IPR037791">
    <property type="entry name" value="C2_fungal_Inn1"/>
</dbReference>
<feature type="compositionally biased region" description="Basic and acidic residues" evidence="1">
    <location>
        <begin position="279"/>
        <end position="308"/>
    </location>
</feature>
<dbReference type="Pfam" id="PF00168">
    <property type="entry name" value="C2"/>
    <property type="match status" value="1"/>
</dbReference>
<dbReference type="Gene3D" id="2.60.40.150">
    <property type="entry name" value="C2 domain"/>
    <property type="match status" value="1"/>
</dbReference>
<feature type="compositionally biased region" description="Polar residues" evidence="1">
    <location>
        <begin position="357"/>
        <end position="372"/>
    </location>
</feature>
<feature type="region of interest" description="Disordered" evidence="1">
    <location>
        <begin position="1072"/>
        <end position="1099"/>
    </location>
</feature>
<feature type="region of interest" description="Disordered" evidence="1">
    <location>
        <begin position="1043"/>
        <end position="1062"/>
    </location>
</feature>
<feature type="compositionally biased region" description="Low complexity" evidence="1">
    <location>
        <begin position="573"/>
        <end position="590"/>
    </location>
</feature>
<name>A0AAV9H7A9_9PEZI</name>
<feature type="compositionally biased region" description="Low complexity" evidence="1">
    <location>
        <begin position="897"/>
        <end position="912"/>
    </location>
</feature>
<feature type="compositionally biased region" description="Polar residues" evidence="1">
    <location>
        <begin position="598"/>
        <end position="608"/>
    </location>
</feature>
<dbReference type="PROSITE" id="PS50004">
    <property type="entry name" value="C2"/>
    <property type="match status" value="1"/>
</dbReference>
<evidence type="ECO:0000259" key="2">
    <source>
        <dbReference type="PROSITE" id="PS50004"/>
    </source>
</evidence>
<feature type="compositionally biased region" description="Low complexity" evidence="1">
    <location>
        <begin position="697"/>
        <end position="710"/>
    </location>
</feature>
<evidence type="ECO:0000313" key="4">
    <source>
        <dbReference type="Proteomes" id="UP001321749"/>
    </source>
</evidence>
<feature type="compositionally biased region" description="Low complexity" evidence="1">
    <location>
        <begin position="854"/>
        <end position="868"/>
    </location>
</feature>
<dbReference type="SMART" id="SM00239">
    <property type="entry name" value="C2"/>
    <property type="match status" value="1"/>
</dbReference>
<sequence>MTTRAKALPAMHTAGIFSDSTVDGPEIGTLVVIVDRAKNLPNRKTIGKQDPYCAARLGKEAKRTNTDIRGGQTPKWDQELRFTVHDSPDYFQLKLSAFNDDKRTELIGETWIDLRDIIVTGGGQSDQWHQLLCRGKYAGEVRIEITYYDIRPKPERQALRAKPQPQPQQQLQYHAAQLELEPTSTNATGPRAMPKRRPLPSDPFTGKAPTPPAASLPPPAPIPQPVPDYAEKPPSRGHQNPQTPYLERESPLQQLEYNNVPPQVPQSSRYQQQAPPDQYFRREQNIEYDAPTRRAEPPAQQYRDDRSYSSHQQQPSYDRFDSRPRDSYGSSLPPSPQPNADFEEDRPPPPPVHRSRAGSNPPLNGQFQSTPPTMRHNVLRNEAHRTQSAAQSGSPAAAYPGRPTYKASDSAPAALNGTQYSDMGQPTPPRHHSFDVGYDLSPRHHQATVEDVPESQESFNPTRRRSIGRQPLPTQSQTQLEQFEPEYNQGPNASPAPLNIGARRESHVGPGPPQYSTSPGMQDGGSGTVSSRYSSSPGMQDVSPGNGASRYSSSPGIQDHQGYQREASNGYAPSPVEVSPRPPSDYSSSSNYGRHSEPNLSSYSSQAEQKALTYRNEFEDSQSYSAPPPPIPASLVPGMSQELVRVGGGRRYTQSAQIEPPTRGRTMTDVSRRHDYDDPQGSYNVGPPAAHGRNAMNYSNGPSNSSVNVVIRQRAYSPNPPPARDASPNPPMHQRPGSRRDASPNPPMHQRPGSRRDVSPAPPMHQQHTIRRKSVSPRPPSSDSRGLSSVPFGPDSYDSLNPNVSAGAIKDSTTSRPDYNEATGKIITHDGNEVDPSDHLPMESWAPEPEAKGAPALSTSPSARSSPSNHQPLTQSGRRPLRIAGPPAPRPQSYAAPDPIDISPGPPSSSRSRLQKKATYRQSMSASPSGIPMMSGANGPGTIRRNSNVGMDSSPLAPLSSHHDNFTAPRGLPRASTFDYGAGENYHPSNGRPGSNGMPPIPAKVPLALPPPSTSPGQYNMSGALQLHSSSAARRAGLDEYENYHHDSRGGGGDNWGGGGRELSLEEELRSIDIGTGRSSRRNYGQQQIQGYGGHQGQW</sequence>
<evidence type="ECO:0000313" key="3">
    <source>
        <dbReference type="EMBL" id="KAK4456671.1"/>
    </source>
</evidence>
<feature type="compositionally biased region" description="Gly residues" evidence="1">
    <location>
        <begin position="1050"/>
        <end position="1061"/>
    </location>
</feature>
<reference evidence="3" key="1">
    <citation type="journal article" date="2023" name="Mol. Phylogenet. Evol.">
        <title>Genome-scale phylogeny and comparative genomics of the fungal order Sordariales.</title>
        <authorList>
            <person name="Hensen N."/>
            <person name="Bonometti L."/>
            <person name="Westerberg I."/>
            <person name="Brannstrom I.O."/>
            <person name="Guillou S."/>
            <person name="Cros-Aarteil S."/>
            <person name="Calhoun S."/>
            <person name="Haridas S."/>
            <person name="Kuo A."/>
            <person name="Mondo S."/>
            <person name="Pangilinan J."/>
            <person name="Riley R."/>
            <person name="LaButti K."/>
            <person name="Andreopoulos B."/>
            <person name="Lipzen A."/>
            <person name="Chen C."/>
            <person name="Yan M."/>
            <person name="Daum C."/>
            <person name="Ng V."/>
            <person name="Clum A."/>
            <person name="Steindorff A."/>
            <person name="Ohm R.A."/>
            <person name="Martin F."/>
            <person name="Silar P."/>
            <person name="Natvig D.O."/>
            <person name="Lalanne C."/>
            <person name="Gautier V."/>
            <person name="Ament-Velasquez S.L."/>
            <person name="Kruys A."/>
            <person name="Hutchinson M.I."/>
            <person name="Powell A.J."/>
            <person name="Barry K."/>
            <person name="Miller A.N."/>
            <person name="Grigoriev I.V."/>
            <person name="Debuchy R."/>
            <person name="Gladieux P."/>
            <person name="Hiltunen Thoren M."/>
            <person name="Johannesson H."/>
        </authorList>
    </citation>
    <scope>NUCLEOTIDE SEQUENCE</scope>
    <source>
        <strain evidence="3">PSN324</strain>
    </source>
</reference>
<reference evidence="3" key="2">
    <citation type="submission" date="2023-06" db="EMBL/GenBank/DDBJ databases">
        <authorList>
            <consortium name="Lawrence Berkeley National Laboratory"/>
            <person name="Mondo S.J."/>
            <person name="Hensen N."/>
            <person name="Bonometti L."/>
            <person name="Westerberg I."/>
            <person name="Brannstrom I.O."/>
            <person name="Guillou S."/>
            <person name="Cros-Aarteil S."/>
            <person name="Calhoun S."/>
            <person name="Haridas S."/>
            <person name="Kuo A."/>
            <person name="Pangilinan J."/>
            <person name="Riley R."/>
            <person name="Labutti K."/>
            <person name="Andreopoulos B."/>
            <person name="Lipzen A."/>
            <person name="Chen C."/>
            <person name="Yanf M."/>
            <person name="Daum C."/>
            <person name="Ng V."/>
            <person name="Clum A."/>
            <person name="Steindorff A."/>
            <person name="Ohm R."/>
            <person name="Martin F."/>
            <person name="Silar P."/>
            <person name="Natvig D."/>
            <person name="Lalanne C."/>
            <person name="Gautier V."/>
            <person name="Ament-Velasquez S.L."/>
            <person name="Kruys A."/>
            <person name="Hutchinson M.I."/>
            <person name="Powell A.J."/>
            <person name="Barry K."/>
            <person name="Miller A.N."/>
            <person name="Grigoriev I.V."/>
            <person name="Debuchy R."/>
            <person name="Gladieux P."/>
            <person name="Thoren M.H."/>
            <person name="Johannesson H."/>
        </authorList>
    </citation>
    <scope>NUCLEOTIDE SEQUENCE</scope>
    <source>
        <strain evidence="3">PSN324</strain>
    </source>
</reference>
<gene>
    <name evidence="3" type="ORF">QBC42DRAFT_280788</name>
</gene>
<dbReference type="CDD" id="cd08681">
    <property type="entry name" value="C2_fungal_Inn1p-like"/>
    <property type="match status" value="1"/>
</dbReference>
<feature type="compositionally biased region" description="Low complexity" evidence="1">
    <location>
        <begin position="781"/>
        <end position="791"/>
    </location>
</feature>
<dbReference type="PANTHER" id="PTHR47052">
    <property type="entry name" value="CONSERVED SERINE PROLINE-RICH PROTEIN (AFU_ORTHOLOGUE AFUA_2G01790)"/>
    <property type="match status" value="1"/>
</dbReference>
<dbReference type="InterPro" id="IPR052981">
    <property type="entry name" value="Ingression_C2_domain"/>
</dbReference>
<evidence type="ECO:0000256" key="1">
    <source>
        <dbReference type="SAM" id="MobiDB-lite"/>
    </source>
</evidence>
<feature type="domain" description="C2" evidence="2">
    <location>
        <begin position="11"/>
        <end position="129"/>
    </location>
</feature>
<dbReference type="AlphaFoldDB" id="A0AAV9H7A9"/>
<feature type="compositionally biased region" description="Low complexity" evidence="1">
    <location>
        <begin position="528"/>
        <end position="538"/>
    </location>
</feature>
<accession>A0AAV9H7A9</accession>
<keyword evidence="4" id="KW-1185">Reference proteome</keyword>
<dbReference type="SUPFAM" id="SSF49562">
    <property type="entry name" value="C2 domain (Calcium/lipid-binding domain, CaLB)"/>
    <property type="match status" value="1"/>
</dbReference>
<dbReference type="EMBL" id="MU865179">
    <property type="protein sequence ID" value="KAK4456671.1"/>
    <property type="molecule type" value="Genomic_DNA"/>
</dbReference>
<proteinExistence type="predicted"/>
<feature type="compositionally biased region" description="Basic and acidic residues" evidence="1">
    <location>
        <begin position="827"/>
        <end position="841"/>
    </location>
</feature>
<organism evidence="3 4">
    <name type="scientific">Cladorrhinum samala</name>
    <dbReference type="NCBI Taxonomy" id="585594"/>
    <lineage>
        <taxon>Eukaryota</taxon>
        <taxon>Fungi</taxon>
        <taxon>Dikarya</taxon>
        <taxon>Ascomycota</taxon>
        <taxon>Pezizomycotina</taxon>
        <taxon>Sordariomycetes</taxon>
        <taxon>Sordariomycetidae</taxon>
        <taxon>Sordariales</taxon>
        <taxon>Podosporaceae</taxon>
        <taxon>Cladorrhinum</taxon>
    </lineage>
</organism>
<feature type="compositionally biased region" description="Pro residues" evidence="1">
    <location>
        <begin position="718"/>
        <end position="733"/>
    </location>
</feature>
<feature type="compositionally biased region" description="Polar residues" evidence="1">
    <location>
        <begin position="472"/>
        <end position="481"/>
    </location>
</feature>
<feature type="compositionally biased region" description="Low complexity" evidence="1">
    <location>
        <begin position="387"/>
        <end position="401"/>
    </location>
</feature>
<feature type="compositionally biased region" description="Polar residues" evidence="1">
    <location>
        <begin position="251"/>
        <end position="275"/>
    </location>
</feature>
<dbReference type="InterPro" id="IPR035892">
    <property type="entry name" value="C2_domain_sf"/>
</dbReference>
<protein>
    <recommendedName>
        <fullName evidence="2">C2 domain-containing protein</fullName>
    </recommendedName>
</protein>
<dbReference type="InterPro" id="IPR000008">
    <property type="entry name" value="C2_dom"/>
</dbReference>
<dbReference type="PANTHER" id="PTHR47052:SF3">
    <property type="entry name" value="INGRESSION PROTEIN 1"/>
    <property type="match status" value="1"/>
</dbReference>
<comment type="caution">
    <text evidence="3">The sequence shown here is derived from an EMBL/GenBank/DDBJ whole genome shotgun (WGS) entry which is preliminary data.</text>
</comment>
<feature type="region of interest" description="Disordered" evidence="1">
    <location>
        <begin position="182"/>
        <end position="636"/>
    </location>
</feature>
<feature type="compositionally biased region" description="Pro residues" evidence="1">
    <location>
        <begin position="209"/>
        <end position="226"/>
    </location>
</feature>
<dbReference type="Proteomes" id="UP001321749">
    <property type="component" value="Unassembled WGS sequence"/>
</dbReference>
<feature type="region of interest" description="Disordered" evidence="1">
    <location>
        <begin position="649"/>
        <end position="942"/>
    </location>
</feature>